<evidence type="ECO:0008006" key="4">
    <source>
        <dbReference type="Google" id="ProtNLM"/>
    </source>
</evidence>
<evidence type="ECO:0000313" key="3">
    <source>
        <dbReference type="Proteomes" id="UP001056384"/>
    </source>
</evidence>
<name>A0A9Q9AIB8_9PEZI</name>
<dbReference type="OrthoDB" id="3540210at2759"/>
<evidence type="ECO:0000256" key="1">
    <source>
        <dbReference type="SAM" id="Phobius"/>
    </source>
</evidence>
<feature type="transmembrane region" description="Helical" evidence="1">
    <location>
        <begin position="288"/>
        <end position="310"/>
    </location>
</feature>
<keyword evidence="1" id="KW-0472">Membrane</keyword>
<sequence>MSSYQVYLWKPWVNHSKNSAEGLTVTVPATTGVLVVAAPAVLVSLAGDSAWTITSFALHQLRSRTKSQDGMSRMLQVILRNPGNAVGSCVEILQTGHIWNDRVISARIRAGTLAIWPFAINTAFLAAGVFVARITVAAFHANVVLLESTNCGVEFVGDVANLGAQITVANQQVLAKRHSGMLDLRGTESAAHYADECLVNNIYAPALPDTQWPLETTKWFQTSLANIQHRIVDYPNNNWATNRSDLWKSNGPSFGVVDPRIYDDTGSQAFAKQCGSQLVRSANEHQSFIVVGVVVVVVISFAWIITSWTLHLCVSKRKDRQLGARKRHKLLAYIADSKTHLAHTSLRGAGYTGWDLQMHSMPVREVEDYRNAEDIEAVVESNGVIWQPGPRHGAVEYNQELLRTDTSDEKCWRKWYHGTCISLH</sequence>
<proteinExistence type="predicted"/>
<keyword evidence="1" id="KW-0812">Transmembrane</keyword>
<gene>
    <name evidence="2" type="ORF">Slin15195_G016280</name>
</gene>
<dbReference type="AlphaFoldDB" id="A0A9Q9AIB8"/>
<organism evidence="2 3">
    <name type="scientific">Septoria linicola</name>
    <dbReference type="NCBI Taxonomy" id="215465"/>
    <lineage>
        <taxon>Eukaryota</taxon>
        <taxon>Fungi</taxon>
        <taxon>Dikarya</taxon>
        <taxon>Ascomycota</taxon>
        <taxon>Pezizomycotina</taxon>
        <taxon>Dothideomycetes</taxon>
        <taxon>Dothideomycetidae</taxon>
        <taxon>Mycosphaerellales</taxon>
        <taxon>Mycosphaerellaceae</taxon>
        <taxon>Septoria</taxon>
    </lineage>
</organism>
<keyword evidence="3" id="KW-1185">Reference proteome</keyword>
<dbReference type="Proteomes" id="UP001056384">
    <property type="component" value="Chromosome 1"/>
</dbReference>
<accession>A0A9Q9AIB8</accession>
<reference evidence="2" key="1">
    <citation type="submission" date="2022-06" db="EMBL/GenBank/DDBJ databases">
        <title>Complete genome sequences of two strains of the flax pathogen Septoria linicola.</title>
        <authorList>
            <person name="Lapalu N."/>
            <person name="Simon A."/>
            <person name="Demenou B."/>
            <person name="Paumier D."/>
            <person name="Guillot M.-P."/>
            <person name="Gout L."/>
            <person name="Valade R."/>
        </authorList>
    </citation>
    <scope>NUCLEOTIDE SEQUENCE</scope>
    <source>
        <strain evidence="2">SE15195</strain>
    </source>
</reference>
<dbReference type="EMBL" id="CP099418">
    <property type="protein sequence ID" value="USW48309.1"/>
    <property type="molecule type" value="Genomic_DNA"/>
</dbReference>
<keyword evidence="1" id="KW-1133">Transmembrane helix</keyword>
<evidence type="ECO:0000313" key="2">
    <source>
        <dbReference type="EMBL" id="USW48309.1"/>
    </source>
</evidence>
<protein>
    <recommendedName>
        <fullName evidence="4">Transmembrane protein</fullName>
    </recommendedName>
</protein>